<dbReference type="GO" id="GO:0005634">
    <property type="term" value="C:nucleus"/>
    <property type="evidence" value="ECO:0007669"/>
    <property type="project" value="UniProtKB-SubCell"/>
</dbReference>
<keyword evidence="5" id="KW-0067">ATP-binding</keyword>
<dbReference type="InterPro" id="IPR044574">
    <property type="entry name" value="ARIP4-like"/>
</dbReference>
<keyword evidence="4" id="KW-0347">Helicase</keyword>
<evidence type="ECO:0000256" key="7">
    <source>
        <dbReference type="ARBA" id="ARBA00023242"/>
    </source>
</evidence>
<accession>A0A8T0UGP4</accession>
<keyword evidence="4" id="KW-0378">Hydrolase</keyword>
<gene>
    <name evidence="8" type="ORF">PVAP13_3NG127101</name>
</gene>
<dbReference type="GO" id="GO:0005524">
    <property type="term" value="F:ATP binding"/>
    <property type="evidence" value="ECO:0007669"/>
    <property type="project" value="UniProtKB-KW"/>
</dbReference>
<keyword evidence="3" id="KW-0547">Nucleotide-binding</keyword>
<name>A0A8T0UGP4_PANVG</name>
<evidence type="ECO:0000256" key="2">
    <source>
        <dbReference type="ARBA" id="ARBA00007025"/>
    </source>
</evidence>
<organism evidence="8 9">
    <name type="scientific">Panicum virgatum</name>
    <name type="common">Blackwell switchgrass</name>
    <dbReference type="NCBI Taxonomy" id="38727"/>
    <lineage>
        <taxon>Eukaryota</taxon>
        <taxon>Viridiplantae</taxon>
        <taxon>Streptophyta</taxon>
        <taxon>Embryophyta</taxon>
        <taxon>Tracheophyta</taxon>
        <taxon>Spermatophyta</taxon>
        <taxon>Magnoliopsida</taxon>
        <taxon>Liliopsida</taxon>
        <taxon>Poales</taxon>
        <taxon>Poaceae</taxon>
        <taxon>PACMAD clade</taxon>
        <taxon>Panicoideae</taxon>
        <taxon>Panicodae</taxon>
        <taxon>Paniceae</taxon>
        <taxon>Panicinae</taxon>
        <taxon>Panicum</taxon>
        <taxon>Panicum sect. Hiantes</taxon>
    </lineage>
</organism>
<evidence type="ECO:0000313" key="8">
    <source>
        <dbReference type="EMBL" id="KAG2619689.1"/>
    </source>
</evidence>
<reference evidence="8" key="1">
    <citation type="submission" date="2020-05" db="EMBL/GenBank/DDBJ databases">
        <title>WGS assembly of Panicum virgatum.</title>
        <authorList>
            <person name="Lovell J.T."/>
            <person name="Jenkins J."/>
            <person name="Shu S."/>
            <person name="Juenger T.E."/>
            <person name="Schmutz J."/>
        </authorList>
    </citation>
    <scope>NUCLEOTIDE SEQUENCE</scope>
    <source>
        <strain evidence="8">AP13</strain>
    </source>
</reference>
<dbReference type="PANTHER" id="PTHR45797:SF1">
    <property type="entry name" value="HELICASE ARIP4"/>
    <property type="match status" value="1"/>
</dbReference>
<keyword evidence="6" id="KW-0238">DNA-binding</keyword>
<dbReference type="InterPro" id="IPR027417">
    <property type="entry name" value="P-loop_NTPase"/>
</dbReference>
<keyword evidence="7" id="KW-0539">Nucleus</keyword>
<evidence type="ECO:0000256" key="4">
    <source>
        <dbReference type="ARBA" id="ARBA00022806"/>
    </source>
</evidence>
<comment type="similarity">
    <text evidence="2">Belongs to the SNF2/RAD54 helicase family.</text>
</comment>
<dbReference type="PANTHER" id="PTHR45797">
    <property type="entry name" value="RAD54-LIKE"/>
    <property type="match status" value="1"/>
</dbReference>
<protein>
    <submittedName>
        <fullName evidence="8">Uncharacterized protein</fullName>
    </submittedName>
</protein>
<evidence type="ECO:0000256" key="5">
    <source>
        <dbReference type="ARBA" id="ARBA00022840"/>
    </source>
</evidence>
<comment type="subcellular location">
    <subcellularLocation>
        <location evidence="1">Nucleus</location>
    </subcellularLocation>
</comment>
<evidence type="ECO:0000256" key="1">
    <source>
        <dbReference type="ARBA" id="ARBA00004123"/>
    </source>
</evidence>
<dbReference type="AlphaFoldDB" id="A0A8T0UGP4"/>
<dbReference type="GO" id="GO:0003677">
    <property type="term" value="F:DNA binding"/>
    <property type="evidence" value="ECO:0007669"/>
    <property type="project" value="UniProtKB-KW"/>
</dbReference>
<sequence length="132" mass="15215">METDYSGKMILLLDILSKSTELSDKVLVFSQSLTTLDLVEFYLSKVQIKGKEGKHLKQGKDWYSSSGCIMESTTRSASHLSSLEVWVDLMAHRTMEEKIYKRQAARTFLFAQFCTDERSPYRKSTSHYRIAT</sequence>
<comment type="caution">
    <text evidence="8">The sequence shown here is derived from an EMBL/GenBank/DDBJ whole genome shotgun (WGS) entry which is preliminary data.</text>
</comment>
<dbReference type="GO" id="GO:0004386">
    <property type="term" value="F:helicase activity"/>
    <property type="evidence" value="ECO:0007669"/>
    <property type="project" value="UniProtKB-KW"/>
</dbReference>
<dbReference type="GO" id="GO:0016887">
    <property type="term" value="F:ATP hydrolysis activity"/>
    <property type="evidence" value="ECO:0007669"/>
    <property type="project" value="InterPro"/>
</dbReference>
<dbReference type="Gene3D" id="3.40.50.300">
    <property type="entry name" value="P-loop containing nucleotide triphosphate hydrolases"/>
    <property type="match status" value="1"/>
</dbReference>
<keyword evidence="9" id="KW-1185">Reference proteome</keyword>
<evidence type="ECO:0000313" key="9">
    <source>
        <dbReference type="Proteomes" id="UP000823388"/>
    </source>
</evidence>
<dbReference type="Proteomes" id="UP000823388">
    <property type="component" value="Chromosome 3N"/>
</dbReference>
<proteinExistence type="inferred from homology"/>
<evidence type="ECO:0000256" key="3">
    <source>
        <dbReference type="ARBA" id="ARBA00022741"/>
    </source>
</evidence>
<evidence type="ECO:0000256" key="6">
    <source>
        <dbReference type="ARBA" id="ARBA00023125"/>
    </source>
</evidence>
<dbReference type="EMBL" id="CM029042">
    <property type="protein sequence ID" value="KAG2619689.1"/>
    <property type="molecule type" value="Genomic_DNA"/>
</dbReference>